<dbReference type="CDD" id="cd08049">
    <property type="entry name" value="TAF8"/>
    <property type="match status" value="1"/>
</dbReference>
<reference evidence="9 11" key="1">
    <citation type="journal article" date="2008" name="Science">
        <title>The Physcomitrella genome reveals evolutionary insights into the conquest of land by plants.</title>
        <authorList>
            <person name="Rensing S."/>
            <person name="Lang D."/>
            <person name="Zimmer A."/>
            <person name="Terry A."/>
            <person name="Salamov A."/>
            <person name="Shapiro H."/>
            <person name="Nishiyama T."/>
            <person name="Perroud P.-F."/>
            <person name="Lindquist E."/>
            <person name="Kamisugi Y."/>
            <person name="Tanahashi T."/>
            <person name="Sakakibara K."/>
            <person name="Fujita T."/>
            <person name="Oishi K."/>
            <person name="Shin-I T."/>
            <person name="Kuroki Y."/>
            <person name="Toyoda A."/>
            <person name="Suzuki Y."/>
            <person name="Hashimoto A."/>
            <person name="Yamaguchi K."/>
            <person name="Sugano A."/>
            <person name="Kohara Y."/>
            <person name="Fujiyama A."/>
            <person name="Anterola A."/>
            <person name="Aoki S."/>
            <person name="Ashton N."/>
            <person name="Barbazuk W.B."/>
            <person name="Barker E."/>
            <person name="Bennetzen J."/>
            <person name="Bezanilla M."/>
            <person name="Blankenship R."/>
            <person name="Cho S.H."/>
            <person name="Dutcher S."/>
            <person name="Estelle M."/>
            <person name="Fawcett J.A."/>
            <person name="Gundlach H."/>
            <person name="Hanada K."/>
            <person name="Heyl A."/>
            <person name="Hicks K.A."/>
            <person name="Hugh J."/>
            <person name="Lohr M."/>
            <person name="Mayer K."/>
            <person name="Melkozernov A."/>
            <person name="Murata T."/>
            <person name="Nelson D."/>
            <person name="Pils B."/>
            <person name="Prigge M."/>
            <person name="Reiss B."/>
            <person name="Renner T."/>
            <person name="Rombauts S."/>
            <person name="Rushton P."/>
            <person name="Sanderfoot A."/>
            <person name="Schween G."/>
            <person name="Shiu S.-H."/>
            <person name="Stueber K."/>
            <person name="Theodoulou F.L."/>
            <person name="Tu H."/>
            <person name="Van de Peer Y."/>
            <person name="Verrier P.J."/>
            <person name="Waters E."/>
            <person name="Wood A."/>
            <person name="Yang L."/>
            <person name="Cove D."/>
            <person name="Cuming A."/>
            <person name="Hasebe M."/>
            <person name="Lucas S."/>
            <person name="Mishler D.B."/>
            <person name="Reski R."/>
            <person name="Grigoriev I."/>
            <person name="Quatrano R.S."/>
            <person name="Boore J.L."/>
        </authorList>
    </citation>
    <scope>NUCLEOTIDE SEQUENCE [LARGE SCALE GENOMIC DNA]</scope>
    <source>
        <strain evidence="10 11">cv. Gransden 2004</strain>
    </source>
</reference>
<dbReference type="Pfam" id="PF07524">
    <property type="entry name" value="Bromo_TP"/>
    <property type="match status" value="1"/>
</dbReference>
<evidence type="ECO:0000313" key="10">
    <source>
        <dbReference type="EnsemblPlants" id="Pp3c15_5280V3.1"/>
    </source>
</evidence>
<dbReference type="EnsemblPlants" id="Pp3c15_5280V3.2">
    <property type="protein sequence ID" value="Pp3c15_5280V3.2"/>
    <property type="gene ID" value="Pp3c15_5280"/>
</dbReference>
<feature type="compositionally biased region" description="Low complexity" evidence="7">
    <location>
        <begin position="240"/>
        <end position="250"/>
    </location>
</feature>
<evidence type="ECO:0000256" key="5">
    <source>
        <dbReference type="ARBA" id="ARBA00023163"/>
    </source>
</evidence>
<dbReference type="EnsemblPlants" id="Pp3c15_5280V3.4">
    <property type="protein sequence ID" value="Pp3c15_5280V3.4"/>
    <property type="gene ID" value="Pp3c15_5280"/>
</dbReference>
<dbReference type="InterPro" id="IPR019473">
    <property type="entry name" value="TFIID_su8_C"/>
</dbReference>
<evidence type="ECO:0000313" key="9">
    <source>
        <dbReference type="EMBL" id="PNR39074.1"/>
    </source>
</evidence>
<evidence type="ECO:0000256" key="4">
    <source>
        <dbReference type="ARBA" id="ARBA00023015"/>
    </source>
</evidence>
<reference evidence="10" key="3">
    <citation type="submission" date="2020-12" db="UniProtKB">
        <authorList>
            <consortium name="EnsemblPlants"/>
        </authorList>
    </citation>
    <scope>IDENTIFICATION</scope>
</reference>
<keyword evidence="6" id="KW-0539">Nucleus</keyword>
<dbReference type="Proteomes" id="UP000006727">
    <property type="component" value="Chromosome 15"/>
</dbReference>
<evidence type="ECO:0000256" key="7">
    <source>
        <dbReference type="SAM" id="MobiDB-lite"/>
    </source>
</evidence>
<dbReference type="EnsemblPlants" id="Pp3c15_5280V3.3">
    <property type="protein sequence ID" value="Pp3c15_5280V3.3"/>
    <property type="gene ID" value="Pp3c15_5280"/>
</dbReference>
<reference evidence="9 11" key="2">
    <citation type="journal article" date="2018" name="Plant J.">
        <title>The Physcomitrella patens chromosome-scale assembly reveals moss genome structure and evolution.</title>
        <authorList>
            <person name="Lang D."/>
            <person name="Ullrich K.K."/>
            <person name="Murat F."/>
            <person name="Fuchs J."/>
            <person name="Jenkins J."/>
            <person name="Haas F.B."/>
            <person name="Piednoel M."/>
            <person name="Gundlach H."/>
            <person name="Van Bel M."/>
            <person name="Meyberg R."/>
            <person name="Vives C."/>
            <person name="Morata J."/>
            <person name="Symeonidi A."/>
            <person name="Hiss M."/>
            <person name="Muchero W."/>
            <person name="Kamisugi Y."/>
            <person name="Saleh O."/>
            <person name="Blanc G."/>
            <person name="Decker E.L."/>
            <person name="van Gessel N."/>
            <person name="Grimwood J."/>
            <person name="Hayes R.D."/>
            <person name="Graham S.W."/>
            <person name="Gunter L.E."/>
            <person name="McDaniel S.F."/>
            <person name="Hoernstein S.N.W."/>
            <person name="Larsson A."/>
            <person name="Li F.W."/>
            <person name="Perroud P.F."/>
            <person name="Phillips J."/>
            <person name="Ranjan P."/>
            <person name="Rokshar D.S."/>
            <person name="Rothfels C.J."/>
            <person name="Schneider L."/>
            <person name="Shu S."/>
            <person name="Stevenson D.W."/>
            <person name="Thummler F."/>
            <person name="Tillich M."/>
            <person name="Villarreal Aguilar J.C."/>
            <person name="Widiez T."/>
            <person name="Wong G.K."/>
            <person name="Wymore A."/>
            <person name="Zhang Y."/>
            <person name="Zimmer A.D."/>
            <person name="Quatrano R.S."/>
            <person name="Mayer K.F.X."/>
            <person name="Goodstein D."/>
            <person name="Casacuberta J.M."/>
            <person name="Vandepoele K."/>
            <person name="Reski R."/>
            <person name="Cuming A.C."/>
            <person name="Tuskan G.A."/>
            <person name="Maumus F."/>
            <person name="Salse J."/>
            <person name="Schmutz J."/>
            <person name="Rensing S.A."/>
        </authorList>
    </citation>
    <scope>NUCLEOTIDE SEQUENCE [LARGE SCALE GENOMIC DNA]</scope>
    <source>
        <strain evidence="10 11">cv. Gransden 2004</strain>
    </source>
</reference>
<dbReference type="EMBL" id="ABEU02000015">
    <property type="protein sequence ID" value="PNR39074.1"/>
    <property type="molecule type" value="Genomic_DNA"/>
</dbReference>
<dbReference type="InterPro" id="IPR009072">
    <property type="entry name" value="Histone-fold"/>
</dbReference>
<dbReference type="STRING" id="3218.A0A2K1JC29"/>
<evidence type="ECO:0000313" key="11">
    <source>
        <dbReference type="Proteomes" id="UP000006727"/>
    </source>
</evidence>
<protein>
    <recommendedName>
        <fullName evidence="3">Transcription initiation factor TFIID subunit 8</fullName>
    </recommendedName>
</protein>
<feature type="domain" description="Bromodomain associated" evidence="8">
    <location>
        <begin position="41"/>
        <end position="119"/>
    </location>
</feature>
<feature type="compositionally biased region" description="Basic and acidic residues" evidence="7">
    <location>
        <begin position="1"/>
        <end position="13"/>
    </location>
</feature>
<feature type="region of interest" description="Disordered" evidence="7">
    <location>
        <begin position="230"/>
        <end position="304"/>
    </location>
</feature>
<gene>
    <name evidence="10" type="primary">LOC112292716</name>
    <name evidence="9" type="ORF">PHYPA_019352</name>
</gene>
<evidence type="ECO:0000256" key="1">
    <source>
        <dbReference type="ARBA" id="ARBA00004123"/>
    </source>
</evidence>
<feature type="region of interest" description="Disordered" evidence="7">
    <location>
        <begin position="1"/>
        <end position="36"/>
    </location>
</feature>
<evidence type="ECO:0000259" key="8">
    <source>
        <dbReference type="SMART" id="SM00576"/>
    </source>
</evidence>
<feature type="compositionally biased region" description="Polar residues" evidence="7">
    <location>
        <begin position="263"/>
        <end position="275"/>
    </location>
</feature>
<dbReference type="AlphaFoldDB" id="A0A2K1JC29"/>
<dbReference type="OrthoDB" id="436852at2759"/>
<dbReference type="SUPFAM" id="SSF47113">
    <property type="entry name" value="Histone-fold"/>
    <property type="match status" value="1"/>
</dbReference>
<dbReference type="PaxDb" id="3218-PP1S83_189V6.1"/>
<comment type="subcellular location">
    <subcellularLocation>
        <location evidence="1">Nucleus</location>
    </subcellularLocation>
</comment>
<evidence type="ECO:0000256" key="2">
    <source>
        <dbReference type="ARBA" id="ARBA00008767"/>
    </source>
</evidence>
<comment type="similarity">
    <text evidence="2">Belongs to the TAF8 family.</text>
</comment>
<dbReference type="InterPro" id="IPR037818">
    <property type="entry name" value="TAF8"/>
</dbReference>
<dbReference type="PANTHER" id="PTHR46338:SF1">
    <property type="entry name" value="TRANSCRIPTION INITIATION FACTOR TFIID SUBUNIT 8"/>
    <property type="match status" value="1"/>
</dbReference>
<dbReference type="SMART" id="SM00576">
    <property type="entry name" value="BTP"/>
    <property type="match status" value="1"/>
</dbReference>
<dbReference type="Gramene" id="Pp3c15_5280V3.1">
    <property type="protein sequence ID" value="Pp3c15_5280V3.1"/>
    <property type="gene ID" value="Pp3c15_5280"/>
</dbReference>
<dbReference type="GO" id="GO:0006366">
    <property type="term" value="P:transcription by RNA polymerase II"/>
    <property type="evidence" value="ECO:0000318"/>
    <property type="project" value="GO_Central"/>
</dbReference>
<evidence type="ECO:0000256" key="3">
    <source>
        <dbReference type="ARBA" id="ARBA00017307"/>
    </source>
</evidence>
<dbReference type="GO" id="GO:0005669">
    <property type="term" value="C:transcription factor TFIID complex"/>
    <property type="evidence" value="ECO:0000318"/>
    <property type="project" value="GO_Central"/>
</dbReference>
<dbReference type="Gramene" id="Pp3c15_5280V3.2">
    <property type="protein sequence ID" value="Pp3c15_5280V3.2"/>
    <property type="gene ID" value="Pp3c15_5280"/>
</dbReference>
<proteinExistence type="inferred from homology"/>
<dbReference type="PANTHER" id="PTHR46338">
    <property type="entry name" value="TRANSCRIPTION INITIATION FACTOR TFIID SUBUNIT 8"/>
    <property type="match status" value="1"/>
</dbReference>
<dbReference type="KEGG" id="ppp:112292716"/>
<dbReference type="OMA" id="QFLEECG"/>
<dbReference type="Pfam" id="PF10406">
    <property type="entry name" value="TAF8_C"/>
    <property type="match status" value="1"/>
</dbReference>
<dbReference type="EnsemblPlants" id="Pp3c15_5280V3.1">
    <property type="protein sequence ID" value="Pp3c15_5280V3.1"/>
    <property type="gene ID" value="Pp3c15_5280"/>
</dbReference>
<dbReference type="RefSeq" id="XP_024397244.1">
    <property type="nucleotide sequence ID" value="XM_024541476.2"/>
</dbReference>
<dbReference type="InterPro" id="IPR006565">
    <property type="entry name" value="BTP"/>
</dbReference>
<sequence length="460" mass="49013">MAAKTNREKEKGAKKTPSKGDSGGAGGNPDCAGVSSSKGGDEFARAVANTAVAQVCEGLGFHAIQRTAVETLADIALRYLSDLGKAAHFYANLSGRMQCNAFDVILALEDMAPGAAVDTSTRCLANSSALRDVMRYVEYAEEIPFARPVPRFPVQKKRTPPPTFAQLGEEPPFPHIPRWLPAFPDPHTYQSTPVWVDRKSDPRMDKLELARQRRKAERSLFSLHLRLSAAGAPLDGPSPAGGTATTPPAGRTIPKNAIAGHVTNGTDAQAPTRQQWPAKEPEGALVKAGSEASGGKGKAKRPNAVNPFLAPPLQAGEKEVSPITLSGRNFDRKQEVNGQTALPSVLDAFAPILEGTMAARELDESAVRSPREQLGSAIPGAKERMPVSLTFDFGRKARAKAVAAQLSLGRSPSPPPPPPSKRGKAGGPGVKEEEKDEKRKRAEQILAQAMDETEDNTHQT</sequence>
<dbReference type="GO" id="GO:0046982">
    <property type="term" value="F:protein heterodimerization activity"/>
    <property type="evidence" value="ECO:0007669"/>
    <property type="project" value="InterPro"/>
</dbReference>
<keyword evidence="11" id="KW-1185">Reference proteome</keyword>
<dbReference type="Gramene" id="Pp3c15_5280V3.3">
    <property type="protein sequence ID" value="Pp3c15_5280V3.3"/>
    <property type="gene ID" value="Pp3c15_5280"/>
</dbReference>
<dbReference type="GeneID" id="112292716"/>
<feature type="compositionally biased region" description="Basic and acidic residues" evidence="7">
    <location>
        <begin position="430"/>
        <end position="443"/>
    </location>
</feature>
<evidence type="ECO:0000256" key="6">
    <source>
        <dbReference type="ARBA" id="ARBA00023242"/>
    </source>
</evidence>
<dbReference type="FunCoup" id="A0A2K1JC29">
    <property type="interactions" value="3569"/>
</dbReference>
<dbReference type="Gene3D" id="1.10.20.10">
    <property type="entry name" value="Histone, subunit A"/>
    <property type="match status" value="1"/>
</dbReference>
<keyword evidence="4" id="KW-0805">Transcription regulation</keyword>
<keyword evidence="5" id="KW-0804">Transcription</keyword>
<accession>A0A2K1JC29</accession>
<feature type="region of interest" description="Disordered" evidence="7">
    <location>
        <begin position="402"/>
        <end position="460"/>
    </location>
</feature>
<dbReference type="Gramene" id="Pp3c15_5280V3.4">
    <property type="protein sequence ID" value="Pp3c15_5280V3.4"/>
    <property type="gene ID" value="Pp3c15_5280"/>
</dbReference>
<organism evidence="9">
    <name type="scientific">Physcomitrium patens</name>
    <name type="common">Spreading-leaved earth moss</name>
    <name type="synonym">Physcomitrella patens</name>
    <dbReference type="NCBI Taxonomy" id="3218"/>
    <lineage>
        <taxon>Eukaryota</taxon>
        <taxon>Viridiplantae</taxon>
        <taxon>Streptophyta</taxon>
        <taxon>Embryophyta</taxon>
        <taxon>Bryophyta</taxon>
        <taxon>Bryophytina</taxon>
        <taxon>Bryopsida</taxon>
        <taxon>Funariidae</taxon>
        <taxon>Funariales</taxon>
        <taxon>Funariaceae</taxon>
        <taxon>Physcomitrium</taxon>
    </lineage>
</organism>
<name>A0A2K1JC29_PHYPA</name>